<feature type="domain" description="N-acetyltransferase" evidence="1">
    <location>
        <begin position="116"/>
        <end position="236"/>
    </location>
</feature>
<organism evidence="2 3">
    <name type="scientific">Aminipila terrae</name>
    <dbReference type="NCBI Taxonomy" id="2697030"/>
    <lineage>
        <taxon>Bacteria</taxon>
        <taxon>Bacillati</taxon>
        <taxon>Bacillota</taxon>
        <taxon>Clostridia</taxon>
        <taxon>Peptostreptococcales</taxon>
        <taxon>Anaerovoracaceae</taxon>
        <taxon>Aminipila</taxon>
    </lineage>
</organism>
<name>A0A6P1MIH4_9FIRM</name>
<reference evidence="2 3" key="1">
    <citation type="submission" date="2020-01" db="EMBL/GenBank/DDBJ databases">
        <title>Genomic analysis of Aminipila sp. CBA3637.</title>
        <authorList>
            <person name="Kim Y.B."/>
            <person name="Roh S.W."/>
        </authorList>
    </citation>
    <scope>NUCLEOTIDE SEQUENCE [LARGE SCALE GENOMIC DNA]</scope>
    <source>
        <strain evidence="2 3">CBA3637</strain>
    </source>
</reference>
<protein>
    <submittedName>
        <fullName evidence="2">GNAT family N-acetyltransferase</fullName>
    </submittedName>
</protein>
<dbReference type="SUPFAM" id="SSF55729">
    <property type="entry name" value="Acyl-CoA N-acyltransferases (Nat)"/>
    <property type="match status" value="1"/>
</dbReference>
<evidence type="ECO:0000313" key="2">
    <source>
        <dbReference type="EMBL" id="QHI73541.1"/>
    </source>
</evidence>
<accession>A0A6P1MIH4</accession>
<dbReference type="InterPro" id="IPR053225">
    <property type="entry name" value="Acyl-CoA_N-acyltransferase"/>
</dbReference>
<evidence type="ECO:0000259" key="1">
    <source>
        <dbReference type="PROSITE" id="PS51186"/>
    </source>
</evidence>
<evidence type="ECO:0000313" key="3">
    <source>
        <dbReference type="Proteomes" id="UP000463883"/>
    </source>
</evidence>
<keyword evidence="3" id="KW-1185">Reference proteome</keyword>
<proteinExistence type="predicted"/>
<dbReference type="RefSeq" id="WP_162363306.1">
    <property type="nucleotide sequence ID" value="NZ_CP047591.1"/>
</dbReference>
<dbReference type="GO" id="GO:0016747">
    <property type="term" value="F:acyltransferase activity, transferring groups other than amino-acyl groups"/>
    <property type="evidence" value="ECO:0007669"/>
    <property type="project" value="InterPro"/>
</dbReference>
<gene>
    <name evidence="2" type="ORF">Ami3637_15180</name>
</gene>
<dbReference type="InterPro" id="IPR016181">
    <property type="entry name" value="Acyl_CoA_acyltransferase"/>
</dbReference>
<dbReference type="Pfam" id="PF08445">
    <property type="entry name" value="FR47"/>
    <property type="match status" value="1"/>
</dbReference>
<dbReference type="PROSITE" id="PS51186">
    <property type="entry name" value="GNAT"/>
    <property type="match status" value="1"/>
</dbReference>
<dbReference type="PANTHER" id="PTHR20958:SF6">
    <property type="entry name" value="GLYCINE N-ACYLTRANSFERASE-LIKE PROTEIN"/>
    <property type="match status" value="1"/>
</dbReference>
<dbReference type="InterPro" id="IPR013653">
    <property type="entry name" value="GCN5-like_dom"/>
</dbReference>
<dbReference type="EMBL" id="CP047591">
    <property type="protein sequence ID" value="QHI73541.1"/>
    <property type="molecule type" value="Genomic_DNA"/>
</dbReference>
<dbReference type="AlphaFoldDB" id="A0A6P1MIH4"/>
<keyword evidence="2" id="KW-0808">Transferase</keyword>
<dbReference type="CDD" id="cd04301">
    <property type="entry name" value="NAT_SF"/>
    <property type="match status" value="1"/>
</dbReference>
<dbReference type="KEGG" id="amic:Ami3637_15180"/>
<dbReference type="Proteomes" id="UP000463883">
    <property type="component" value="Chromosome"/>
</dbReference>
<dbReference type="PANTHER" id="PTHR20958">
    <property type="entry name" value="GLYCINE N-ACYLTRANSFERASE-LIKE PROTEIN"/>
    <property type="match status" value="1"/>
</dbReference>
<dbReference type="Gene3D" id="3.40.630.30">
    <property type="match status" value="1"/>
</dbReference>
<dbReference type="InterPro" id="IPR000182">
    <property type="entry name" value="GNAT_dom"/>
</dbReference>
<sequence>MLGELHKSQALQYLEQELLLNMGMIEPIHRDTADILYAQKDGVLLFEKKSGAYMISVDCPDLAQKLIKSITDAKLFAVHQSFCLPIIQSKFVFKNQFKCSQAVYLNKTLIPSDGKIKIYKLNHTHIPVILDNYHAMDDPDYITRLIESEQIYGTFVMGNLAGFIGMHPEGSIGMLEVLPDFRRQGIGYALESYMVNLMMKKGWIPFCQVFENNTNSIALQKKLGFELSNQYLYWLF</sequence>